<feature type="transmembrane region" description="Helical" evidence="1">
    <location>
        <begin position="197"/>
        <end position="216"/>
    </location>
</feature>
<feature type="transmembrane region" description="Helical" evidence="1">
    <location>
        <begin position="12"/>
        <end position="35"/>
    </location>
</feature>
<keyword evidence="1" id="KW-0812">Transmembrane</keyword>
<evidence type="ECO:0000256" key="1">
    <source>
        <dbReference type="SAM" id="Phobius"/>
    </source>
</evidence>
<evidence type="ECO:0000313" key="2">
    <source>
        <dbReference type="EMBL" id="QQT53143.1"/>
    </source>
</evidence>
<accession>A0ABX7CN87</accession>
<organism evidence="2 3">
    <name type="scientific">Sphingobacterium multivorum</name>
    <dbReference type="NCBI Taxonomy" id="28454"/>
    <lineage>
        <taxon>Bacteria</taxon>
        <taxon>Pseudomonadati</taxon>
        <taxon>Bacteroidota</taxon>
        <taxon>Sphingobacteriia</taxon>
        <taxon>Sphingobacteriales</taxon>
        <taxon>Sphingobacteriaceae</taxon>
        <taxon>Sphingobacterium</taxon>
    </lineage>
</organism>
<evidence type="ECO:0000313" key="3">
    <source>
        <dbReference type="Proteomes" id="UP000595498"/>
    </source>
</evidence>
<feature type="transmembrane region" description="Helical" evidence="1">
    <location>
        <begin position="105"/>
        <end position="125"/>
    </location>
</feature>
<dbReference type="EMBL" id="CP068224">
    <property type="protein sequence ID" value="QQT53143.1"/>
    <property type="molecule type" value="Genomic_DNA"/>
</dbReference>
<feature type="transmembrane region" description="Helical" evidence="1">
    <location>
        <begin position="76"/>
        <end position="93"/>
    </location>
</feature>
<keyword evidence="1" id="KW-1133">Transmembrane helix</keyword>
<feature type="transmembrane region" description="Helical" evidence="1">
    <location>
        <begin position="228"/>
        <end position="244"/>
    </location>
</feature>
<keyword evidence="3" id="KW-1185">Reference proteome</keyword>
<sequence length="258" mass="30278">MAHANTQFWISISFALIGGVICVIGLLMRVLLYYINKDRSNILLCIGVIALIWHVFIYCMIYTGEIQYYPRIYNKGIPFYYLVAPCFYFYVRLKLKPNVPMPKYWLLNLVPFFFGLIDVIPYAIAPLEQQKELLRLLVEDVPMGFRHNFGFVDQQLHYILRFSLAICYAIGQWRMLYVTDGIDKNVKKDVLLFNNIYTAYLVLQCSMVVAIVFNTIQEAYILKSLDKLVWVSLCYLMFSVWFVFDSIRKVILARNSNV</sequence>
<keyword evidence="1" id="KW-0472">Membrane</keyword>
<proteinExistence type="predicted"/>
<protein>
    <submittedName>
        <fullName evidence="2">Uncharacterized protein</fullName>
    </submittedName>
</protein>
<name>A0ABX7CN87_SPHMU</name>
<gene>
    <name evidence="2" type="ORF">I6I98_23335</name>
</gene>
<feature type="transmembrane region" description="Helical" evidence="1">
    <location>
        <begin position="42"/>
        <end position="64"/>
    </location>
</feature>
<reference evidence="2 3" key="1">
    <citation type="submission" date="2021-01" db="EMBL/GenBank/DDBJ databases">
        <title>FDA dAtabase for Regulatory Grade micrObial Sequences (FDA-ARGOS): Supporting development and validation of Infectious Disease Dx tests.</title>
        <authorList>
            <person name="Sproer C."/>
            <person name="Gronow S."/>
            <person name="Severitt S."/>
            <person name="Schroder I."/>
            <person name="Tallon L."/>
            <person name="Sadzewicz L."/>
            <person name="Zhao X."/>
            <person name="Boylan J."/>
            <person name="Ott S."/>
            <person name="Bowen H."/>
            <person name="Vavikolanu K."/>
            <person name="Mehta A."/>
            <person name="Aluvathingal J."/>
            <person name="Nadendla S."/>
            <person name="Lowell S."/>
            <person name="Myers T."/>
            <person name="Yan Y."/>
            <person name="Sichtig H."/>
        </authorList>
    </citation>
    <scope>NUCLEOTIDE SEQUENCE [LARGE SCALE GENOMIC DNA]</scope>
    <source>
        <strain evidence="2 3">FDAARGOS_1141</strain>
    </source>
</reference>
<dbReference type="Proteomes" id="UP000595498">
    <property type="component" value="Chromosome"/>
</dbReference>
<feature type="transmembrane region" description="Helical" evidence="1">
    <location>
        <begin position="158"/>
        <end position="176"/>
    </location>
</feature>